<accession>A0A3R9EF96</accession>
<reference evidence="1 2" key="1">
    <citation type="submission" date="2018-10" db="EMBL/GenBank/DDBJ databases">
        <title>Transmission dynamics of multidrug resistant bacteria on intensive care unit surfaces.</title>
        <authorList>
            <person name="D'Souza A.W."/>
            <person name="Potter R.F."/>
            <person name="Wallace M."/>
            <person name="Shupe A."/>
            <person name="Patel S."/>
            <person name="Sun S."/>
            <person name="Gul D."/>
            <person name="Kwon J.H."/>
            <person name="Andleeb S."/>
            <person name="Burnham C.-A.D."/>
            <person name="Dantas G."/>
        </authorList>
    </citation>
    <scope>NUCLEOTIDE SEQUENCE [LARGE SCALE GENOMIC DNA]</scope>
    <source>
        <strain evidence="1 2">AJ_385</strain>
    </source>
</reference>
<comment type="caution">
    <text evidence="1">The sequence shown here is derived from an EMBL/GenBank/DDBJ whole genome shotgun (WGS) entry which is preliminary data.</text>
</comment>
<organism evidence="1 2">
    <name type="scientific">Acinetobacter johnsonii</name>
    <dbReference type="NCBI Taxonomy" id="40214"/>
    <lineage>
        <taxon>Bacteria</taxon>
        <taxon>Pseudomonadati</taxon>
        <taxon>Pseudomonadota</taxon>
        <taxon>Gammaproteobacteria</taxon>
        <taxon>Moraxellales</taxon>
        <taxon>Moraxellaceae</taxon>
        <taxon>Acinetobacter</taxon>
    </lineage>
</organism>
<proteinExistence type="predicted"/>
<name>A0A3R9EF96_ACIJO</name>
<dbReference type="RefSeq" id="WP_125274319.1">
    <property type="nucleotide sequence ID" value="NZ_RHXE01000025.1"/>
</dbReference>
<evidence type="ECO:0000313" key="1">
    <source>
        <dbReference type="EMBL" id="RSE22027.1"/>
    </source>
</evidence>
<gene>
    <name evidence="1" type="ORF">EGT73_11165</name>
</gene>
<dbReference type="AlphaFoldDB" id="A0A3R9EF96"/>
<dbReference type="EMBL" id="RHXE01000025">
    <property type="protein sequence ID" value="RSE22027.1"/>
    <property type="molecule type" value="Genomic_DNA"/>
</dbReference>
<sequence>MKTAIFEFYDSATQVWNKFSDDKIILEKGELPPPPPPVPTKVDEIEAEKKKIELQNKTSESLSQKLKAAIQMPNIMVLAGSGTSLGPIVKGPSMWNLWELCTTNEMEALSKATFIENGYDLRLSDEEYKNIELCLSHCEAHLQISPEHKSIKTKDFILKCKDIILKACNFITDDQVQLVNHKEFIRKLSKRKSKDPRIKLFTTNYDTCFEDAASKLGITVIDGFSFSFPRIYDPKFFDLDIVKRSQNINSNNIHYLEGVFQLYKLHGSVNWKRENIFSIQQGNDVTAQNSCMIFPAKGKYQQSYVQPHLELISRFTQGLREPNTCLLIAGFGFNDDHLSEPILSAIYSNPHLKVIISTPSLKADFEKTSSNPSPYWDKFKHVADTRKNDEIIFINCDFGKLSELIPDLTALSPAENLYESLRSAFGATHD</sequence>
<evidence type="ECO:0000313" key="2">
    <source>
        <dbReference type="Proteomes" id="UP000277537"/>
    </source>
</evidence>
<dbReference type="Pfam" id="PF13289">
    <property type="entry name" value="SIR2_2"/>
    <property type="match status" value="1"/>
</dbReference>
<protein>
    <submittedName>
        <fullName evidence="1">SIR2 family protein</fullName>
    </submittedName>
</protein>
<dbReference type="Proteomes" id="UP000277537">
    <property type="component" value="Unassembled WGS sequence"/>
</dbReference>